<proteinExistence type="predicted"/>
<organism evidence="4 5">
    <name type="scientific">Abyssicoccus albus</name>
    <dbReference type="NCBI Taxonomy" id="1817405"/>
    <lineage>
        <taxon>Bacteria</taxon>
        <taxon>Bacillati</taxon>
        <taxon>Bacillota</taxon>
        <taxon>Bacilli</taxon>
        <taxon>Bacillales</taxon>
        <taxon>Abyssicoccaceae</taxon>
    </lineage>
</organism>
<evidence type="ECO:0000259" key="3">
    <source>
        <dbReference type="Pfam" id="PF13273"/>
    </source>
</evidence>
<keyword evidence="2" id="KW-0472">Membrane</keyword>
<dbReference type="Pfam" id="PF13273">
    <property type="entry name" value="DUF4064"/>
    <property type="match status" value="1"/>
</dbReference>
<dbReference type="RefSeq" id="WP_170152775.1">
    <property type="nucleotide sequence ID" value="NZ_RKRK01000002.1"/>
</dbReference>
<evidence type="ECO:0000313" key="5">
    <source>
        <dbReference type="Proteomes" id="UP000277108"/>
    </source>
</evidence>
<name>A0A3N5CK83_9BACL</name>
<feature type="transmembrane region" description="Helical" evidence="2">
    <location>
        <begin position="110"/>
        <end position="139"/>
    </location>
</feature>
<keyword evidence="5" id="KW-1185">Reference proteome</keyword>
<dbReference type="EMBL" id="RKRK01000002">
    <property type="protein sequence ID" value="RPF58241.1"/>
    <property type="molecule type" value="Genomic_DNA"/>
</dbReference>
<feature type="transmembrane region" description="Helical" evidence="2">
    <location>
        <begin position="19"/>
        <end position="41"/>
    </location>
</feature>
<feature type="transmembrane region" description="Helical" evidence="2">
    <location>
        <begin position="84"/>
        <end position="103"/>
    </location>
</feature>
<comment type="caution">
    <text evidence="4">The sequence shown here is derived from an EMBL/GenBank/DDBJ whole genome shotgun (WGS) entry which is preliminary data.</text>
</comment>
<dbReference type="AlphaFoldDB" id="A0A3N5CK83"/>
<evidence type="ECO:0000256" key="2">
    <source>
        <dbReference type="SAM" id="Phobius"/>
    </source>
</evidence>
<dbReference type="Proteomes" id="UP000277108">
    <property type="component" value="Unassembled WGS sequence"/>
</dbReference>
<feature type="region of interest" description="Disordered" evidence="1">
    <location>
        <begin position="188"/>
        <end position="283"/>
    </location>
</feature>
<feature type="domain" description="DUF4064" evidence="3">
    <location>
        <begin position="13"/>
        <end position="122"/>
    </location>
</feature>
<accession>A0A3N5CK83</accession>
<protein>
    <submittedName>
        <fullName evidence="4">Uncharacterized protein DUF4064</fullName>
    </submittedName>
</protein>
<keyword evidence="2" id="KW-0812">Transmembrane</keyword>
<evidence type="ECO:0000256" key="1">
    <source>
        <dbReference type="SAM" id="MobiDB-lite"/>
    </source>
</evidence>
<keyword evidence="2" id="KW-1133">Transmembrane helix</keyword>
<evidence type="ECO:0000313" key="4">
    <source>
        <dbReference type="EMBL" id="RPF58241.1"/>
    </source>
</evidence>
<gene>
    <name evidence="4" type="ORF">EDD62_0885</name>
</gene>
<dbReference type="InterPro" id="IPR025273">
    <property type="entry name" value="DUF4064"/>
</dbReference>
<reference evidence="4 5" key="1">
    <citation type="submission" date="2018-11" db="EMBL/GenBank/DDBJ databases">
        <title>Genomic Encyclopedia of Type Strains, Phase IV (KMG-IV): sequencing the most valuable type-strain genomes for metagenomic binning, comparative biology and taxonomic classification.</title>
        <authorList>
            <person name="Goeker M."/>
        </authorList>
    </citation>
    <scope>NUCLEOTIDE SEQUENCE [LARGE SCALE GENOMIC DNA]</scope>
    <source>
        <strain evidence="4 5">DSM 29158</strain>
    </source>
</reference>
<sequence length="283" mass="33279">MCDGYVEIKRPVKRTIEKVLSIIGILLLLLSIGGTLFLKFFGMDSPEVRSQIEDSLKKEIENDPTMQEITPDQVINLFERILDFGLWALIASLILSLLGFILMKSRVIAGLLFLLAAIVGFPSLLAALLFLIVAIMLFARKDRIEHVREDSISDYDRKESNRDYDRDDRFEDHRDRNVVDRHDDVDRERKDYDRTRPVTDDRHDSDYDTKLGGYDRDNDRNNAYDDNHTSATDERSRRVDDHNMNNRQDKDGFFDRKDDDRKYYEGDRDNSEVINRRRDDNDY</sequence>